<dbReference type="GO" id="GO:0005634">
    <property type="term" value="C:nucleus"/>
    <property type="evidence" value="ECO:0007669"/>
    <property type="project" value="TreeGrafter"/>
</dbReference>
<sequence length="234" mass="25541">MRRELATALLGVVQLTTSLSKSSSRESMNRESVPSILNSKRFWLSVAALALVRDRSWLALSEKWNDVPTPNQGPITLCENHDDGVTPAQVFCSDCECALCRECFSVMHLQKRKRSHRVTSLAPPPARLEEIDIHQGCARMRVANLLVGGFLKILFHGESLNGLVELPADPFFAFASAANISAARSSPTVCRFCGNPLDPHNQFVGVCSHPDCVRYSTTACCRTLACGHQCGGIA</sequence>
<name>A0A3P7J9Q1_STRVU</name>
<dbReference type="Pfam" id="PF00643">
    <property type="entry name" value="zf-B_box"/>
    <property type="match status" value="1"/>
</dbReference>
<proteinExistence type="predicted"/>
<dbReference type="EMBL" id="UYYB01027849">
    <property type="protein sequence ID" value="VDM72907.1"/>
    <property type="molecule type" value="Genomic_DNA"/>
</dbReference>
<organism evidence="3 4">
    <name type="scientific">Strongylus vulgaris</name>
    <name type="common">Blood worm</name>
    <dbReference type="NCBI Taxonomy" id="40348"/>
    <lineage>
        <taxon>Eukaryota</taxon>
        <taxon>Metazoa</taxon>
        <taxon>Ecdysozoa</taxon>
        <taxon>Nematoda</taxon>
        <taxon>Chromadorea</taxon>
        <taxon>Rhabditida</taxon>
        <taxon>Rhabditina</taxon>
        <taxon>Rhabditomorpha</taxon>
        <taxon>Strongyloidea</taxon>
        <taxon>Strongylidae</taxon>
        <taxon>Strongylus</taxon>
    </lineage>
</organism>
<reference evidence="3 4" key="1">
    <citation type="submission" date="2018-11" db="EMBL/GenBank/DDBJ databases">
        <authorList>
            <consortium name="Pathogen Informatics"/>
        </authorList>
    </citation>
    <scope>NUCLEOTIDE SEQUENCE [LARGE SCALE GENOMIC DNA]</scope>
</reference>
<feature type="domain" description="B box-type" evidence="2">
    <location>
        <begin position="73"/>
        <end position="121"/>
    </location>
</feature>
<dbReference type="SMART" id="SM00336">
    <property type="entry name" value="BBOX"/>
    <property type="match status" value="1"/>
</dbReference>
<dbReference type="Proteomes" id="UP000270094">
    <property type="component" value="Unassembled WGS sequence"/>
</dbReference>
<dbReference type="CDD" id="cd19799">
    <property type="entry name" value="Bbox2_MYCBP2"/>
    <property type="match status" value="1"/>
</dbReference>
<dbReference type="GO" id="GO:0007411">
    <property type="term" value="P:axon guidance"/>
    <property type="evidence" value="ECO:0007669"/>
    <property type="project" value="TreeGrafter"/>
</dbReference>
<gene>
    <name evidence="3" type="ORF">SVUK_LOCUS7905</name>
</gene>
<feature type="non-terminal residue" evidence="3">
    <location>
        <position position="234"/>
    </location>
</feature>
<dbReference type="InterPro" id="IPR000315">
    <property type="entry name" value="Znf_B-box"/>
</dbReference>
<dbReference type="PANTHER" id="PTHR45943">
    <property type="entry name" value="E3 UBIQUITIN-PROTEIN LIGASE MYCBP2"/>
    <property type="match status" value="1"/>
</dbReference>
<evidence type="ECO:0000313" key="3">
    <source>
        <dbReference type="EMBL" id="VDM72907.1"/>
    </source>
</evidence>
<keyword evidence="1" id="KW-0862">Zinc</keyword>
<dbReference type="GO" id="GO:0008582">
    <property type="term" value="P:regulation of synaptic assembly at neuromuscular junction"/>
    <property type="evidence" value="ECO:0007669"/>
    <property type="project" value="TreeGrafter"/>
</dbReference>
<dbReference type="PROSITE" id="PS50119">
    <property type="entry name" value="ZF_BBOX"/>
    <property type="match status" value="1"/>
</dbReference>
<evidence type="ECO:0000256" key="1">
    <source>
        <dbReference type="PROSITE-ProRule" id="PRU00024"/>
    </source>
</evidence>
<evidence type="ECO:0000313" key="4">
    <source>
        <dbReference type="Proteomes" id="UP000270094"/>
    </source>
</evidence>
<dbReference type="GO" id="GO:0005886">
    <property type="term" value="C:plasma membrane"/>
    <property type="evidence" value="ECO:0007669"/>
    <property type="project" value="TreeGrafter"/>
</dbReference>
<evidence type="ECO:0000259" key="2">
    <source>
        <dbReference type="PROSITE" id="PS50119"/>
    </source>
</evidence>
<accession>A0A3P7J9Q1</accession>
<dbReference type="AlphaFoldDB" id="A0A3P7J9Q1"/>
<dbReference type="PANTHER" id="PTHR45943:SF1">
    <property type="entry name" value="E3 UBIQUITIN-PROTEIN LIGASE MYCBP2"/>
    <property type="match status" value="1"/>
</dbReference>
<dbReference type="SUPFAM" id="SSF57845">
    <property type="entry name" value="B-box zinc-binding domain"/>
    <property type="match status" value="1"/>
</dbReference>
<keyword evidence="4" id="KW-1185">Reference proteome</keyword>
<dbReference type="OrthoDB" id="5807770at2759"/>
<dbReference type="GO" id="GO:0008270">
    <property type="term" value="F:zinc ion binding"/>
    <property type="evidence" value="ECO:0007669"/>
    <property type="project" value="UniProtKB-KW"/>
</dbReference>
<protein>
    <recommendedName>
        <fullName evidence="2">B box-type domain-containing protein</fullName>
    </recommendedName>
</protein>
<keyword evidence="1" id="KW-0863">Zinc-finger</keyword>
<keyword evidence="1" id="KW-0479">Metal-binding</keyword>
<dbReference type="GO" id="GO:0061630">
    <property type="term" value="F:ubiquitin protein ligase activity"/>
    <property type="evidence" value="ECO:0007669"/>
    <property type="project" value="TreeGrafter"/>
</dbReference>